<gene>
    <name evidence="1" type="ORF">D0809_05965</name>
</gene>
<reference evidence="1 2" key="1">
    <citation type="journal article" date="2018" name="Syst. Appl. Microbiol.">
        <title>Flavobacterium circumlabens sp. nov. and Flavobacterium cupreum sp. nov., two psychrotrophic species isolated from Antarctic environmental samples.</title>
        <authorList>
            <person name="Kralova S."/>
            <person name="Busse H.J."/>
            <person name="Svec P."/>
            <person name="Maslanova I."/>
            <person name="Stankova E."/>
            <person name="Bartak M."/>
            <person name="Sedlacek I."/>
        </authorList>
    </citation>
    <scope>NUCLEOTIDE SEQUENCE [LARGE SCALE GENOMIC DNA]</scope>
    <source>
        <strain evidence="1 2">CCM 8828</strain>
    </source>
</reference>
<dbReference type="Proteomes" id="UP000298340">
    <property type="component" value="Unassembled WGS sequence"/>
</dbReference>
<name>A0A4Y7UEG0_9FLAO</name>
<evidence type="ECO:0000313" key="1">
    <source>
        <dbReference type="EMBL" id="TEB44744.1"/>
    </source>
</evidence>
<evidence type="ECO:0000313" key="2">
    <source>
        <dbReference type="Proteomes" id="UP000298340"/>
    </source>
</evidence>
<comment type="caution">
    <text evidence="1">The sequence shown here is derived from an EMBL/GenBank/DDBJ whole genome shotgun (WGS) entry which is preliminary data.</text>
</comment>
<proteinExistence type="predicted"/>
<dbReference type="EMBL" id="QWDN01000002">
    <property type="protein sequence ID" value="TEB44744.1"/>
    <property type="molecule type" value="Genomic_DNA"/>
</dbReference>
<organism evidence="1 2">
    <name type="scientific">Flavobacterium circumlabens</name>
    <dbReference type="NCBI Taxonomy" id="2133765"/>
    <lineage>
        <taxon>Bacteria</taxon>
        <taxon>Pseudomonadati</taxon>
        <taxon>Bacteroidota</taxon>
        <taxon>Flavobacteriia</taxon>
        <taxon>Flavobacteriales</taxon>
        <taxon>Flavobacteriaceae</taxon>
        <taxon>Flavobacterium</taxon>
    </lineage>
</organism>
<protein>
    <submittedName>
        <fullName evidence="1">Uncharacterized protein</fullName>
    </submittedName>
</protein>
<accession>A0A4Y7UEG0</accession>
<sequence>MYAYPIKAAEKIISIFRIIFDFDEYNKIKLIKGLIKSCDKKVIHNKKGPKFKWVKSLFIIFLKEVVRPQVLHLIPSSA</sequence>
<dbReference type="AlphaFoldDB" id="A0A4Y7UEG0"/>